<evidence type="ECO:0000313" key="13">
    <source>
        <dbReference type="EMBL" id="SFB92017.1"/>
    </source>
</evidence>
<feature type="active site" evidence="9">
    <location>
        <position position="187"/>
    </location>
</feature>
<dbReference type="PANTHER" id="PTHR30349:SF90">
    <property type="entry name" value="TYROSINE RECOMBINASE XERD"/>
    <property type="match status" value="1"/>
</dbReference>
<dbReference type="InterPro" id="IPR044068">
    <property type="entry name" value="CB"/>
</dbReference>
<dbReference type="STRING" id="728005.SAMN04488059_10145"/>
<keyword evidence="5 9" id="KW-0229">DNA integration</keyword>
<dbReference type="GO" id="GO:0009037">
    <property type="term" value="F:tyrosine-based site-specific recombinase activity"/>
    <property type="evidence" value="ECO:0007669"/>
    <property type="project" value="UniProtKB-UniRule"/>
</dbReference>
<dbReference type="Pfam" id="PF02899">
    <property type="entry name" value="Phage_int_SAM_1"/>
    <property type="match status" value="1"/>
</dbReference>
<evidence type="ECO:0000313" key="12">
    <source>
        <dbReference type="EMBL" id="KKC33442.1"/>
    </source>
</evidence>
<dbReference type="Gene3D" id="1.10.443.10">
    <property type="entry name" value="Intergrase catalytic core"/>
    <property type="match status" value="1"/>
</dbReference>
<evidence type="ECO:0000256" key="9">
    <source>
        <dbReference type="HAMAP-Rule" id="MF_01808"/>
    </source>
</evidence>
<dbReference type="Gene3D" id="1.10.150.130">
    <property type="match status" value="1"/>
</dbReference>
<dbReference type="InterPro" id="IPR023009">
    <property type="entry name" value="Tyrosine_recombinase_XerC/XerD"/>
</dbReference>
<evidence type="ECO:0000256" key="2">
    <source>
        <dbReference type="ARBA" id="ARBA00022490"/>
    </source>
</evidence>
<dbReference type="Pfam" id="PF00589">
    <property type="entry name" value="Phage_integrase"/>
    <property type="match status" value="1"/>
</dbReference>
<accession>A0A0F5PXP0</accession>
<keyword evidence="4 9" id="KW-0159">Chromosome partition</keyword>
<evidence type="ECO:0000256" key="4">
    <source>
        <dbReference type="ARBA" id="ARBA00022829"/>
    </source>
</evidence>
<dbReference type="PATRIC" id="fig|728005.3.peg.4423"/>
<feature type="active site" evidence="9">
    <location>
        <position position="165"/>
    </location>
</feature>
<comment type="similarity">
    <text evidence="9">Belongs to the 'phage' integrase family. XerC subfamily.</text>
</comment>
<protein>
    <recommendedName>
        <fullName evidence="9">Tyrosine recombinase XerC</fullName>
    </recommendedName>
</protein>
<comment type="subcellular location">
    <subcellularLocation>
        <location evidence="1 9">Cytoplasm</location>
    </subcellularLocation>
</comment>
<comment type="subunit">
    <text evidence="9">Forms a cyclic heterotetrameric complex composed of two molecules of XerC and two molecules of XerD.</text>
</comment>
<evidence type="ECO:0000256" key="3">
    <source>
        <dbReference type="ARBA" id="ARBA00022618"/>
    </source>
</evidence>
<dbReference type="PANTHER" id="PTHR30349">
    <property type="entry name" value="PHAGE INTEGRASE-RELATED"/>
    <property type="match status" value="1"/>
</dbReference>
<dbReference type="Proteomes" id="UP000033519">
    <property type="component" value="Unassembled WGS sequence"/>
</dbReference>
<feature type="domain" description="Core-binding (CB)" evidence="11">
    <location>
        <begin position="10"/>
        <end position="101"/>
    </location>
</feature>
<keyword evidence="6 9" id="KW-0238">DNA-binding</keyword>
<keyword evidence="3 9" id="KW-0132">Cell division</keyword>
<sequence>MVDSAFAADDFIRAQLSAWQRELASVRRLAANTLEAYGRDVDQFLGFLAGHAGGPVTLSTFKELRGADIRAFMAQRRNESLGSRSLARVLSALKSFFRFLEREGVLASEALNVIRTPKLPKSLPKALTVTEARDTISTTGELEERPWVAARDMAVLSLCYGAGLRIAEALALTGSDLEAQSLRVTGKGGRIRLVPLIDAVRKSINLYIGLCPFKPYPSQPLFRGVRGGVLSPRLIQLRVVQLRSALGLPPSATPHALRHSFATHLLSRGGDLRAIQELLGHASLSTTQIYTAVDTDRLLESYRKAHPRG</sequence>
<dbReference type="InterPro" id="IPR011010">
    <property type="entry name" value="DNA_brk_join_enz"/>
</dbReference>
<dbReference type="SUPFAM" id="SSF56349">
    <property type="entry name" value="DNA breaking-rejoining enzymes"/>
    <property type="match status" value="1"/>
</dbReference>
<dbReference type="SUPFAM" id="SSF47823">
    <property type="entry name" value="lambda integrase-like, N-terminal domain"/>
    <property type="match status" value="1"/>
</dbReference>
<evidence type="ECO:0000313" key="14">
    <source>
        <dbReference type="Proteomes" id="UP000033519"/>
    </source>
</evidence>
<dbReference type="InterPro" id="IPR002104">
    <property type="entry name" value="Integrase_catalytic"/>
</dbReference>
<dbReference type="Proteomes" id="UP000182258">
    <property type="component" value="Unassembled WGS sequence"/>
</dbReference>
<keyword evidence="2 9" id="KW-0963">Cytoplasm</keyword>
<reference evidence="12 14" key="1">
    <citation type="submission" date="2015-03" db="EMBL/GenBank/DDBJ databases">
        <authorList>
            <person name="Lepp D."/>
            <person name="Hassan Y.I."/>
            <person name="Li X.-Z."/>
            <person name="Zhou T."/>
        </authorList>
    </citation>
    <scope>NUCLEOTIDE SEQUENCE [LARGE SCALE GENOMIC DNA]</scope>
    <source>
        <strain evidence="12 14">Cr7-05</strain>
    </source>
</reference>
<gene>
    <name evidence="9" type="primary">xerC</name>
    <name evidence="13" type="ORF">SAMN04488059_10145</name>
    <name evidence="12" type="ORF">WH91_08540</name>
</gene>
<proteinExistence type="inferred from homology"/>
<evidence type="ECO:0000256" key="8">
    <source>
        <dbReference type="ARBA" id="ARBA00023306"/>
    </source>
</evidence>
<dbReference type="AlphaFoldDB" id="A0A0F5PXP0"/>
<dbReference type="GO" id="GO:0007059">
    <property type="term" value="P:chromosome segregation"/>
    <property type="evidence" value="ECO:0007669"/>
    <property type="project" value="UniProtKB-UniRule"/>
</dbReference>
<dbReference type="PROSITE" id="PS51900">
    <property type="entry name" value="CB"/>
    <property type="match status" value="1"/>
</dbReference>
<evidence type="ECO:0000259" key="10">
    <source>
        <dbReference type="PROSITE" id="PS51898"/>
    </source>
</evidence>
<feature type="active site" description="O-(3'-phospho-DNA)-tyrosine intermediate" evidence="9">
    <location>
        <position position="290"/>
    </location>
</feature>
<evidence type="ECO:0000259" key="11">
    <source>
        <dbReference type="PROSITE" id="PS51900"/>
    </source>
</evidence>
<dbReference type="HAMAP" id="MF_01808">
    <property type="entry name" value="Recomb_XerC_XerD"/>
    <property type="match status" value="1"/>
</dbReference>
<reference evidence="13 15" key="2">
    <citation type="submission" date="2016-10" db="EMBL/GenBank/DDBJ databases">
        <authorList>
            <person name="de Groot N.N."/>
        </authorList>
    </citation>
    <scope>NUCLEOTIDE SEQUENCE [LARGE SCALE GENOMIC DNA]</scope>
    <source>
        <strain evidence="13 15">CGMCC 1.10210</strain>
    </source>
</reference>
<dbReference type="InterPro" id="IPR004107">
    <property type="entry name" value="Integrase_SAM-like_N"/>
</dbReference>
<feature type="active site" evidence="9">
    <location>
        <position position="255"/>
    </location>
</feature>
<dbReference type="InterPro" id="IPR050090">
    <property type="entry name" value="Tyrosine_recombinase_XerCD"/>
</dbReference>
<name>A0A0F5PXP0_9HYPH</name>
<dbReference type="GO" id="GO:0003677">
    <property type="term" value="F:DNA binding"/>
    <property type="evidence" value="ECO:0007669"/>
    <property type="project" value="UniProtKB-UniRule"/>
</dbReference>
<dbReference type="EMBL" id="LAPV01000092">
    <property type="protein sequence ID" value="KKC33442.1"/>
    <property type="molecule type" value="Genomic_DNA"/>
</dbReference>
<feature type="active site" evidence="9">
    <location>
        <position position="281"/>
    </location>
</feature>
<organism evidence="13 15">
    <name type="scientific">Devosia psychrophila</name>
    <dbReference type="NCBI Taxonomy" id="728005"/>
    <lineage>
        <taxon>Bacteria</taxon>
        <taxon>Pseudomonadati</taxon>
        <taxon>Pseudomonadota</taxon>
        <taxon>Alphaproteobacteria</taxon>
        <taxon>Hyphomicrobiales</taxon>
        <taxon>Devosiaceae</taxon>
        <taxon>Devosia</taxon>
    </lineage>
</organism>
<dbReference type="InterPro" id="IPR010998">
    <property type="entry name" value="Integrase_recombinase_N"/>
</dbReference>
<dbReference type="GO" id="GO:0051301">
    <property type="term" value="P:cell division"/>
    <property type="evidence" value="ECO:0007669"/>
    <property type="project" value="UniProtKB-KW"/>
</dbReference>
<evidence type="ECO:0000256" key="1">
    <source>
        <dbReference type="ARBA" id="ARBA00004496"/>
    </source>
</evidence>
<keyword evidence="14" id="KW-1185">Reference proteome</keyword>
<dbReference type="GO" id="GO:0005737">
    <property type="term" value="C:cytoplasm"/>
    <property type="evidence" value="ECO:0007669"/>
    <property type="project" value="UniProtKB-SubCell"/>
</dbReference>
<dbReference type="GO" id="GO:0006313">
    <property type="term" value="P:DNA transposition"/>
    <property type="evidence" value="ECO:0007669"/>
    <property type="project" value="UniProtKB-UniRule"/>
</dbReference>
<dbReference type="OrthoDB" id="9801717at2"/>
<evidence type="ECO:0000256" key="5">
    <source>
        <dbReference type="ARBA" id="ARBA00022908"/>
    </source>
</evidence>
<dbReference type="EMBL" id="FOMB01000001">
    <property type="protein sequence ID" value="SFB92017.1"/>
    <property type="molecule type" value="Genomic_DNA"/>
</dbReference>
<evidence type="ECO:0000313" key="15">
    <source>
        <dbReference type="Proteomes" id="UP000182258"/>
    </source>
</evidence>
<comment type="function">
    <text evidence="9">Site-specific tyrosine recombinase, which acts by catalyzing the cutting and rejoining of the recombining DNA molecules. The XerC-XerD complex is essential to convert dimers of the bacterial chromosome into monomers to permit their segregation at cell division. It also contributes to the segregational stability of plasmids.</text>
</comment>
<evidence type="ECO:0000256" key="7">
    <source>
        <dbReference type="ARBA" id="ARBA00023172"/>
    </source>
</evidence>
<dbReference type="RefSeq" id="WP_046170577.1">
    <property type="nucleotide sequence ID" value="NZ_FOMB01000001.1"/>
</dbReference>
<feature type="domain" description="Tyr recombinase" evidence="10">
    <location>
        <begin position="122"/>
        <end position="303"/>
    </location>
</feature>
<keyword evidence="8 9" id="KW-0131">Cell cycle</keyword>
<dbReference type="InterPro" id="IPR013762">
    <property type="entry name" value="Integrase-like_cat_sf"/>
</dbReference>
<keyword evidence="7 9" id="KW-0233">DNA recombination</keyword>
<dbReference type="PROSITE" id="PS51898">
    <property type="entry name" value="TYR_RECOMBINASE"/>
    <property type="match status" value="1"/>
</dbReference>
<evidence type="ECO:0000256" key="6">
    <source>
        <dbReference type="ARBA" id="ARBA00023125"/>
    </source>
</evidence>
<feature type="active site" evidence="9">
    <location>
        <position position="258"/>
    </location>
</feature>